<dbReference type="Gene3D" id="2.60.120.200">
    <property type="match status" value="1"/>
</dbReference>
<dbReference type="Gene3D" id="1.10.510.10">
    <property type="entry name" value="Transferase(Phosphotransferase) domain 1"/>
    <property type="match status" value="1"/>
</dbReference>
<dbReference type="InterPro" id="IPR001245">
    <property type="entry name" value="Ser-Thr/Tyr_kinase_cat_dom"/>
</dbReference>
<feature type="compositionally biased region" description="Polar residues" evidence="18">
    <location>
        <begin position="1108"/>
        <end position="1129"/>
    </location>
</feature>
<proteinExistence type="inferred from homology"/>
<evidence type="ECO:0000313" key="20">
    <source>
        <dbReference type="EMBL" id="PIO75336.1"/>
    </source>
</evidence>
<dbReference type="SUPFAM" id="SSF56112">
    <property type="entry name" value="Protein kinase-like (PK-like)"/>
    <property type="match status" value="1"/>
</dbReference>
<evidence type="ECO:0000256" key="3">
    <source>
        <dbReference type="ARBA" id="ARBA00011902"/>
    </source>
</evidence>
<keyword evidence="6" id="KW-0812">Transmembrane</keyword>
<evidence type="ECO:0000256" key="14">
    <source>
        <dbReference type="ARBA" id="ARBA00023157"/>
    </source>
</evidence>
<keyword evidence="11" id="KW-1133">Transmembrane helix</keyword>
<dbReference type="EC" id="2.7.10.1" evidence="3"/>
<evidence type="ECO:0000256" key="5">
    <source>
        <dbReference type="ARBA" id="ARBA00022679"/>
    </source>
</evidence>
<dbReference type="PANTHER" id="PTHR24416">
    <property type="entry name" value="TYROSINE-PROTEIN KINASE RECEPTOR"/>
    <property type="match status" value="1"/>
</dbReference>
<evidence type="ECO:0000313" key="21">
    <source>
        <dbReference type="Proteomes" id="UP000230423"/>
    </source>
</evidence>
<dbReference type="GO" id="GO:0005886">
    <property type="term" value="C:plasma membrane"/>
    <property type="evidence" value="ECO:0007669"/>
    <property type="project" value="UniProtKB-SubCell"/>
</dbReference>
<evidence type="ECO:0000256" key="6">
    <source>
        <dbReference type="ARBA" id="ARBA00022692"/>
    </source>
</evidence>
<sequence length="1200" mass="132678">MLHIVERVPSGTKGHRILDTVYRKLSAAPPPPSTDTSRREAPPNPPDIFRTKQQSITITSDQRVALLLALAGHPISSINAAFGTGKTLLAAIIAAYLIRCGTGPIIVTMTTNNGAAQFANSWHPCRISQKYAFSGTYRKPRFLTTLPPHRLTPNERELCSRFRRGRMLYEQYARDPNRSMHMSEEEIEEFILAEKEVSESVKKMVTLTFKIRPPNVLVITTASLLNTTGTGGIFKTHITDRKTIIIDEASQKAAQGSRQRLLSFLNPCSKGDDRTSELAENITEEVIGCDDEEIVGRAGDGYVERHCQIEERPRLGQFEPGHFTTPTRLRIECRSEGSDTNFLATNDSAGCEIGKIVWDDECTAGSSPIATCELDSRFCEVPGHMRCMDNVVCDIAHDCPNGKDEESCDDQPLGARCDFNNEKSFCDGWTMLTLEQAKPITEHLLQVKLPMGNVGPIHISRPGGGSFLLYSSELNWNRSLSTRDTFFTSPFYPPIFNDDGKCRLRFYAIQSGIDVEWSLSVIHPPWVQKAIPLRIPLEEEGKRIERSWHRISFDMGELLFPFAVQIEANWVMTSLSSGNSYVAVDDISFSVECFDKAARLSPVGKWTSMVIDSCNSTGTQPIRNEKCWLRGHRRGPYQYLSVEDQQQIWTVPETLLYRLIVCGAEGGSFPFQVLDNAGGCVTVDIKLIIGTKLDVSIGQKGESPCDKHVISSMKKQVLESLCHGQDADKRLNASLVYGAGGGGATTVSVNSAYIIVAGGGGGAYPTDYVDGKANKSVSSPSNPMWSCGGFPNIGGVAVPCEPVAGGGGGYYGARKCARRRPKAADQIKLLVMKSDYKDVDIGEPYWDQIASLPCLPWNDIAIGREIGTGAFGNVHEGRTADGQIFAVKTICMNKSTSAEAQREFAFEALFMHKFNHPNIVRLHWIQWDPPRLRIILEFMGGGDLRSFLREARPNQDDLNPYDLRILNLIEIALDIARGVVLWEISSFGMLPYFGVDNFDVMGLVTSGGRLDPPNTVPMEASYSFEEINSGFGISMSGVPYTPINSEALRELRGEKSMRNDPAAVSDSELTSGNIFDSIATVKDALFGSRIHATYGKPGTGDYRGRQDVSLSQTKPPKQGGYTTTRSKSQQTEELRAASPTPSESLVSERETTNNFLYTVLKGNRRCTIPGKYLYWAVGKHPEDEKRKCYEGYQNWEVSDN</sequence>
<keyword evidence="10 17" id="KW-0067">ATP-binding</keyword>
<dbReference type="GO" id="GO:0043235">
    <property type="term" value="C:receptor complex"/>
    <property type="evidence" value="ECO:0007669"/>
    <property type="project" value="TreeGrafter"/>
</dbReference>
<keyword evidence="7" id="KW-0732">Signal</keyword>
<evidence type="ECO:0000256" key="1">
    <source>
        <dbReference type="ARBA" id="ARBA00004251"/>
    </source>
</evidence>
<organism evidence="20 21">
    <name type="scientific">Teladorsagia circumcincta</name>
    <name type="common">Brown stomach worm</name>
    <name type="synonym">Ostertagia circumcincta</name>
    <dbReference type="NCBI Taxonomy" id="45464"/>
    <lineage>
        <taxon>Eukaryota</taxon>
        <taxon>Metazoa</taxon>
        <taxon>Ecdysozoa</taxon>
        <taxon>Nematoda</taxon>
        <taxon>Chromadorea</taxon>
        <taxon>Rhabditida</taxon>
        <taxon>Rhabditina</taxon>
        <taxon>Rhabditomorpha</taxon>
        <taxon>Strongyloidea</taxon>
        <taxon>Trichostrongylidae</taxon>
        <taxon>Teladorsagia</taxon>
    </lineage>
</organism>
<dbReference type="PROSITE" id="PS00107">
    <property type="entry name" value="PROTEIN_KINASE_ATP"/>
    <property type="match status" value="1"/>
</dbReference>
<dbReference type="GO" id="GO:0004714">
    <property type="term" value="F:transmembrane receptor protein tyrosine kinase activity"/>
    <property type="evidence" value="ECO:0007669"/>
    <property type="project" value="UniProtKB-EC"/>
</dbReference>
<keyword evidence="21" id="KW-1185">Reference proteome</keyword>
<evidence type="ECO:0000256" key="7">
    <source>
        <dbReference type="ARBA" id="ARBA00022729"/>
    </source>
</evidence>
<dbReference type="AlphaFoldDB" id="A0A2G9UYY2"/>
<dbReference type="Pfam" id="PF07714">
    <property type="entry name" value="PK_Tyr_Ser-Thr"/>
    <property type="match status" value="1"/>
</dbReference>
<dbReference type="InterPro" id="IPR017441">
    <property type="entry name" value="Protein_kinase_ATP_BS"/>
</dbReference>
<dbReference type="InterPro" id="IPR000719">
    <property type="entry name" value="Prot_kinase_dom"/>
</dbReference>
<evidence type="ECO:0000256" key="18">
    <source>
        <dbReference type="SAM" id="MobiDB-lite"/>
    </source>
</evidence>
<evidence type="ECO:0000256" key="13">
    <source>
        <dbReference type="ARBA" id="ARBA00023137"/>
    </source>
</evidence>
<dbReference type="InterPro" id="IPR027417">
    <property type="entry name" value="P-loop_NTPase"/>
</dbReference>
<reference evidence="20 21" key="1">
    <citation type="submission" date="2015-09" db="EMBL/GenBank/DDBJ databases">
        <title>Draft genome of the parasitic nematode Teladorsagia circumcincta isolate WARC Sus (inbred).</title>
        <authorList>
            <person name="Mitreva M."/>
        </authorList>
    </citation>
    <scope>NUCLEOTIDE SEQUENCE [LARGE SCALE GENOMIC DNA]</scope>
    <source>
        <strain evidence="20 21">S</strain>
    </source>
</reference>
<dbReference type="GO" id="GO:0005524">
    <property type="term" value="F:ATP binding"/>
    <property type="evidence" value="ECO:0007669"/>
    <property type="project" value="UniProtKB-UniRule"/>
</dbReference>
<dbReference type="SUPFAM" id="SSF52540">
    <property type="entry name" value="P-loop containing nucleoside triphosphate hydrolases"/>
    <property type="match status" value="1"/>
</dbReference>
<comment type="similarity">
    <text evidence="2">Belongs to the protein kinase superfamily. TKL Ser/Thr protein kinase family. ROCO subfamily.</text>
</comment>
<dbReference type="PANTHER" id="PTHR24416:SF604">
    <property type="entry name" value="RECEPTOR PROTEIN-TYROSINE KINASE"/>
    <property type="match status" value="1"/>
</dbReference>
<evidence type="ECO:0000256" key="11">
    <source>
        <dbReference type="ARBA" id="ARBA00022989"/>
    </source>
</evidence>
<dbReference type="GO" id="GO:0007169">
    <property type="term" value="P:cell surface receptor protein tyrosine kinase signaling pathway"/>
    <property type="evidence" value="ECO:0007669"/>
    <property type="project" value="TreeGrafter"/>
</dbReference>
<evidence type="ECO:0000256" key="4">
    <source>
        <dbReference type="ARBA" id="ARBA00022475"/>
    </source>
</evidence>
<evidence type="ECO:0000256" key="15">
    <source>
        <dbReference type="ARBA" id="ARBA00023170"/>
    </source>
</evidence>
<dbReference type="InterPro" id="IPR011009">
    <property type="entry name" value="Kinase-like_dom_sf"/>
</dbReference>
<evidence type="ECO:0000256" key="12">
    <source>
        <dbReference type="ARBA" id="ARBA00023136"/>
    </source>
</evidence>
<dbReference type="Pfam" id="PF12810">
    <property type="entry name" value="ALK_LTK_GRD"/>
    <property type="match status" value="1"/>
</dbReference>
<feature type="binding site" evidence="17">
    <location>
        <position position="888"/>
    </location>
    <ligand>
        <name>ATP</name>
        <dbReference type="ChEBI" id="CHEBI:30616"/>
    </ligand>
</feature>
<dbReference type="EMBL" id="KZ345153">
    <property type="protein sequence ID" value="PIO75336.1"/>
    <property type="molecule type" value="Genomic_DNA"/>
</dbReference>
<keyword evidence="9" id="KW-0418">Kinase</keyword>
<accession>A0A2G9UYY2</accession>
<keyword evidence="5" id="KW-0808">Transferase</keyword>
<dbReference type="Gene3D" id="3.40.50.300">
    <property type="entry name" value="P-loop containing nucleotide triphosphate hydrolases"/>
    <property type="match status" value="1"/>
</dbReference>
<keyword evidence="15" id="KW-0675">Receptor</keyword>
<evidence type="ECO:0000259" key="19">
    <source>
        <dbReference type="PROSITE" id="PS50011"/>
    </source>
</evidence>
<feature type="region of interest" description="Disordered" evidence="18">
    <location>
        <begin position="25"/>
        <end position="50"/>
    </location>
</feature>
<keyword evidence="12" id="KW-0472">Membrane</keyword>
<feature type="domain" description="Protein kinase" evidence="19">
    <location>
        <begin position="860"/>
        <end position="1200"/>
    </location>
</feature>
<evidence type="ECO:0000256" key="17">
    <source>
        <dbReference type="PROSITE-ProRule" id="PRU10141"/>
    </source>
</evidence>
<evidence type="ECO:0000256" key="9">
    <source>
        <dbReference type="ARBA" id="ARBA00022777"/>
    </source>
</evidence>
<keyword evidence="14" id="KW-1015">Disulfide bond</keyword>
<protein>
    <recommendedName>
        <fullName evidence="3">receptor protein-tyrosine kinase</fullName>
        <ecNumber evidence="3">2.7.10.1</ecNumber>
    </recommendedName>
</protein>
<keyword evidence="16" id="KW-0325">Glycoprotein</keyword>
<name>A0A2G9UYY2_TELCI</name>
<dbReference type="GO" id="GO:0045664">
    <property type="term" value="P:regulation of neuron differentiation"/>
    <property type="evidence" value="ECO:0007669"/>
    <property type="project" value="TreeGrafter"/>
</dbReference>
<dbReference type="InterPro" id="IPR050122">
    <property type="entry name" value="RTK"/>
</dbReference>
<dbReference type="InterPro" id="IPR055163">
    <property type="entry name" value="ALK/LTK-like_GRD"/>
</dbReference>
<dbReference type="PROSITE" id="PS50011">
    <property type="entry name" value="PROTEIN_KINASE_DOM"/>
    <property type="match status" value="1"/>
</dbReference>
<keyword evidence="13" id="KW-0829">Tyrosine-protein kinase</keyword>
<evidence type="ECO:0000256" key="16">
    <source>
        <dbReference type="ARBA" id="ARBA00023180"/>
    </source>
</evidence>
<keyword evidence="8 17" id="KW-0547">Nucleotide-binding</keyword>
<dbReference type="Proteomes" id="UP000230423">
    <property type="component" value="Unassembled WGS sequence"/>
</dbReference>
<evidence type="ECO:0000256" key="2">
    <source>
        <dbReference type="ARBA" id="ARBA00008171"/>
    </source>
</evidence>
<evidence type="ECO:0000256" key="8">
    <source>
        <dbReference type="ARBA" id="ARBA00022741"/>
    </source>
</evidence>
<evidence type="ECO:0000256" key="10">
    <source>
        <dbReference type="ARBA" id="ARBA00022840"/>
    </source>
</evidence>
<keyword evidence="4" id="KW-1003">Cell membrane</keyword>
<gene>
    <name evidence="20" type="ORF">TELCIR_02630</name>
</gene>
<feature type="region of interest" description="Disordered" evidence="18">
    <location>
        <begin position="1096"/>
        <end position="1149"/>
    </location>
</feature>
<dbReference type="OrthoDB" id="73209at2759"/>
<comment type="subcellular location">
    <subcellularLocation>
        <location evidence="1">Cell membrane</location>
        <topology evidence="1">Single-pass type I membrane protein</topology>
    </subcellularLocation>
</comment>